<keyword evidence="2" id="KW-1185">Reference proteome</keyword>
<dbReference type="GO" id="GO:0031122">
    <property type="term" value="P:cytoplasmic microtubule organization"/>
    <property type="evidence" value="ECO:0007669"/>
    <property type="project" value="InterPro"/>
</dbReference>
<dbReference type="Proteomes" id="UP000265140">
    <property type="component" value="Chromosome 1"/>
</dbReference>
<proteinExistence type="predicted"/>
<dbReference type="AlphaFoldDB" id="A0AAY5KJB6"/>
<dbReference type="GO" id="GO:1905515">
    <property type="term" value="P:non-motile cilium assembly"/>
    <property type="evidence" value="ECO:0007669"/>
    <property type="project" value="InterPro"/>
</dbReference>
<dbReference type="GO" id="GO:0005813">
    <property type="term" value="C:centrosome"/>
    <property type="evidence" value="ECO:0007669"/>
    <property type="project" value="InterPro"/>
</dbReference>
<protein>
    <submittedName>
        <fullName evidence="1">Uncharacterized protein</fullName>
    </submittedName>
</protein>
<dbReference type="GO" id="GO:0007052">
    <property type="term" value="P:mitotic spindle organization"/>
    <property type="evidence" value="ECO:0007669"/>
    <property type="project" value="InterPro"/>
</dbReference>
<evidence type="ECO:0000313" key="2">
    <source>
        <dbReference type="Proteomes" id="UP000265140"/>
    </source>
</evidence>
<dbReference type="PANTHER" id="PTHR31191">
    <property type="entry name" value="CENTROSOMAL PROTEIN CEP126"/>
    <property type="match status" value="1"/>
</dbReference>
<dbReference type="Ensembl" id="ENSELUT00000102176.1">
    <property type="protein sequence ID" value="ENSELUP00000089213.1"/>
    <property type="gene ID" value="ENSELUG00000043456.1"/>
</dbReference>
<dbReference type="PANTHER" id="PTHR31191:SF4">
    <property type="entry name" value="CENTROSOMAL PROTEIN OF 126 KDA"/>
    <property type="match status" value="1"/>
</dbReference>
<dbReference type="GO" id="GO:0030496">
    <property type="term" value="C:midbody"/>
    <property type="evidence" value="ECO:0007669"/>
    <property type="project" value="TreeGrafter"/>
</dbReference>
<name>A0AAY5KJB6_ESOLU</name>
<reference evidence="1 2" key="1">
    <citation type="submission" date="2020-02" db="EMBL/GenBank/DDBJ databases">
        <title>Esox lucius (northern pike) genome, fEsoLuc1, primary haplotype.</title>
        <authorList>
            <person name="Myers G."/>
            <person name="Karagic N."/>
            <person name="Meyer A."/>
            <person name="Pippel M."/>
            <person name="Reichard M."/>
            <person name="Winkler S."/>
            <person name="Tracey A."/>
            <person name="Sims Y."/>
            <person name="Howe K."/>
            <person name="Rhie A."/>
            <person name="Formenti G."/>
            <person name="Durbin R."/>
            <person name="Fedrigo O."/>
            <person name="Jarvis E.D."/>
        </authorList>
    </citation>
    <scope>NUCLEOTIDE SEQUENCE [LARGE SCALE GENOMIC DNA]</scope>
</reference>
<dbReference type="Pfam" id="PF15352">
    <property type="entry name" value="K1377"/>
    <property type="match status" value="1"/>
</dbReference>
<reference evidence="1" key="2">
    <citation type="submission" date="2025-08" db="UniProtKB">
        <authorList>
            <consortium name="Ensembl"/>
        </authorList>
    </citation>
    <scope>IDENTIFICATION</scope>
</reference>
<evidence type="ECO:0000313" key="1">
    <source>
        <dbReference type="Ensembl" id="ENSELUP00000089213.1"/>
    </source>
</evidence>
<sequence>MVNVCLSDRPAMRRSGSDTISKFPLTRPDDFRKDQIRVGGAFEDERQLLVQEQKTCRTQARLFSLETNRRRKVLEERRKQWDVQEQMLRENILQQRKQRVQDATERFQRAHLPLSQRHRQTFRNSPDIEEALNNIKENVTLSSFARQSVILSSNSTISR</sequence>
<dbReference type="InterPro" id="IPR028257">
    <property type="entry name" value="CEP126"/>
</dbReference>
<accession>A0AAY5KJB6</accession>
<reference evidence="1" key="3">
    <citation type="submission" date="2025-09" db="UniProtKB">
        <authorList>
            <consortium name="Ensembl"/>
        </authorList>
    </citation>
    <scope>IDENTIFICATION</scope>
</reference>
<dbReference type="GO" id="GO:0097546">
    <property type="term" value="C:ciliary base"/>
    <property type="evidence" value="ECO:0007669"/>
    <property type="project" value="InterPro"/>
</dbReference>
<organism evidence="1 2">
    <name type="scientific">Esox lucius</name>
    <name type="common">Northern pike</name>
    <dbReference type="NCBI Taxonomy" id="8010"/>
    <lineage>
        <taxon>Eukaryota</taxon>
        <taxon>Metazoa</taxon>
        <taxon>Chordata</taxon>
        <taxon>Craniata</taxon>
        <taxon>Vertebrata</taxon>
        <taxon>Euteleostomi</taxon>
        <taxon>Actinopterygii</taxon>
        <taxon>Neopterygii</taxon>
        <taxon>Teleostei</taxon>
        <taxon>Protacanthopterygii</taxon>
        <taxon>Esociformes</taxon>
        <taxon>Esocidae</taxon>
        <taxon>Esox</taxon>
    </lineage>
</organism>
<dbReference type="GeneTree" id="ENSGT00390000013786"/>